<feature type="chain" id="PRO_5046768790" description="Thiol:disulfide interchange protein DsbD N-terminal domain-containing protein" evidence="1">
    <location>
        <begin position="21"/>
        <end position="150"/>
    </location>
</feature>
<dbReference type="InterPro" id="IPR036929">
    <property type="entry name" value="DsbDN_sf"/>
</dbReference>
<name>A0ABP7YDN4_9SPHI</name>
<dbReference type="Proteomes" id="UP001500101">
    <property type="component" value="Unassembled WGS sequence"/>
</dbReference>
<evidence type="ECO:0000256" key="1">
    <source>
        <dbReference type="SAM" id="SignalP"/>
    </source>
</evidence>
<dbReference type="Gene3D" id="2.60.40.1250">
    <property type="entry name" value="Thiol:disulfide interchange protein DsbD, N-terminal domain"/>
    <property type="match status" value="1"/>
</dbReference>
<dbReference type="InterPro" id="IPR028250">
    <property type="entry name" value="DsbDN"/>
</dbReference>
<keyword evidence="4" id="KW-1185">Reference proteome</keyword>
<feature type="signal peptide" evidence="1">
    <location>
        <begin position="1"/>
        <end position="20"/>
    </location>
</feature>
<accession>A0ABP7YDN4</accession>
<dbReference type="EMBL" id="BAAAZI010000004">
    <property type="protein sequence ID" value="GAA4134657.1"/>
    <property type="molecule type" value="Genomic_DNA"/>
</dbReference>
<evidence type="ECO:0000313" key="3">
    <source>
        <dbReference type="EMBL" id="GAA4134657.1"/>
    </source>
</evidence>
<reference evidence="4" key="1">
    <citation type="journal article" date="2019" name="Int. J. Syst. Evol. Microbiol.">
        <title>The Global Catalogue of Microorganisms (GCM) 10K type strain sequencing project: providing services to taxonomists for standard genome sequencing and annotation.</title>
        <authorList>
            <consortium name="The Broad Institute Genomics Platform"/>
            <consortium name="The Broad Institute Genome Sequencing Center for Infectious Disease"/>
            <person name="Wu L."/>
            <person name="Ma J."/>
        </authorList>
    </citation>
    <scope>NUCLEOTIDE SEQUENCE [LARGE SCALE GENOMIC DNA]</scope>
    <source>
        <strain evidence="4">JCM 16704</strain>
    </source>
</reference>
<feature type="domain" description="Thiol:disulfide interchange protein DsbD N-terminal" evidence="2">
    <location>
        <begin position="34"/>
        <end position="147"/>
    </location>
</feature>
<dbReference type="RefSeq" id="WP_344673385.1">
    <property type="nucleotide sequence ID" value="NZ_BAAAZI010000004.1"/>
</dbReference>
<sequence>MKKINLLIALVLFTVTGAFAQVFKPVQWSVATKKVNAKEAVVLIKANVEQGWHIYGLNVPSGGPIATSFTFTPDNGAKVSGKVAAKEPKSKYEDVFKMNVPYYNGEVIFQQKVALANGKPTKVKGVATFMACDKERCLPPDEYEFTVTIK</sequence>
<comment type="caution">
    <text evidence="3">The sequence shown here is derived from an EMBL/GenBank/DDBJ whole genome shotgun (WGS) entry which is preliminary data.</text>
</comment>
<proteinExistence type="predicted"/>
<organism evidence="3 4">
    <name type="scientific">Sphingobacterium kyonggiense</name>
    <dbReference type="NCBI Taxonomy" id="714075"/>
    <lineage>
        <taxon>Bacteria</taxon>
        <taxon>Pseudomonadati</taxon>
        <taxon>Bacteroidota</taxon>
        <taxon>Sphingobacteriia</taxon>
        <taxon>Sphingobacteriales</taxon>
        <taxon>Sphingobacteriaceae</taxon>
        <taxon>Sphingobacterium</taxon>
    </lineage>
</organism>
<evidence type="ECO:0000313" key="4">
    <source>
        <dbReference type="Proteomes" id="UP001500101"/>
    </source>
</evidence>
<dbReference type="Pfam" id="PF11412">
    <property type="entry name" value="DsbD_N"/>
    <property type="match status" value="1"/>
</dbReference>
<gene>
    <name evidence="3" type="ORF">GCM10022216_07920</name>
</gene>
<evidence type="ECO:0000259" key="2">
    <source>
        <dbReference type="Pfam" id="PF11412"/>
    </source>
</evidence>
<protein>
    <recommendedName>
        <fullName evidence="2">Thiol:disulfide interchange protein DsbD N-terminal domain-containing protein</fullName>
    </recommendedName>
</protein>
<keyword evidence="1" id="KW-0732">Signal</keyword>